<name>A0A2B4QS29_STYPI</name>
<reference evidence="2" key="1">
    <citation type="journal article" date="2017" name="bioRxiv">
        <title>Comparative analysis of the genomes of Stylophora pistillata and Acropora digitifera provides evidence for extensive differences between species of corals.</title>
        <authorList>
            <person name="Voolstra C.R."/>
            <person name="Li Y."/>
            <person name="Liew Y.J."/>
            <person name="Baumgarten S."/>
            <person name="Zoccola D."/>
            <person name="Flot J.-F."/>
            <person name="Tambutte S."/>
            <person name="Allemand D."/>
            <person name="Aranda M."/>
        </authorList>
    </citation>
    <scope>NUCLEOTIDE SEQUENCE [LARGE SCALE GENOMIC DNA]</scope>
</reference>
<organism evidence="1 2">
    <name type="scientific">Stylophora pistillata</name>
    <name type="common">Smooth cauliflower coral</name>
    <dbReference type="NCBI Taxonomy" id="50429"/>
    <lineage>
        <taxon>Eukaryota</taxon>
        <taxon>Metazoa</taxon>
        <taxon>Cnidaria</taxon>
        <taxon>Anthozoa</taxon>
        <taxon>Hexacorallia</taxon>
        <taxon>Scleractinia</taxon>
        <taxon>Astrocoeniina</taxon>
        <taxon>Pocilloporidae</taxon>
        <taxon>Stylophora</taxon>
    </lineage>
</organism>
<dbReference type="EMBL" id="LSMT01004826">
    <property type="protein sequence ID" value="PFX07746.1"/>
    <property type="molecule type" value="Genomic_DNA"/>
</dbReference>
<protein>
    <submittedName>
        <fullName evidence="1">Uncharacterized protein</fullName>
    </submittedName>
</protein>
<feature type="non-terminal residue" evidence="1">
    <location>
        <position position="368"/>
    </location>
</feature>
<keyword evidence="2" id="KW-1185">Reference proteome</keyword>
<dbReference type="Proteomes" id="UP000225706">
    <property type="component" value="Unassembled WGS sequence"/>
</dbReference>
<sequence length="368" mass="41299">MGGSVVSEDIEAGSSNVEELTGKILTEGGSIDGAQYVNTIVETYDDLDPKGQTSILNGLTTALASFEGRDVPAKSSIERLVSELTAKNLEKRVSRFGLKESYEGRFAQWNIDPESYRDHIARTPILEIVTRKAKGIEQRFRPTRIRQQLYGLYKGYSDPSEYINDLKVVAGYMKAKRIHATTFFKELFESVVGIIESGAPVSDPFDPNERTPAEYRINIKSAVPQDDVNGNLRIELDEEVLKNRPASKDRGLKTVVLSEAEQERQDVLEAIKKMVTVNPQKARILEELGFIRQLGTVTEYRLPEGEELTYELADAFMKFGSVSDKMVFFLELQAQSLRGVASKYELKENWDSVSNIKVEEEPEPARSA</sequence>
<proteinExistence type="predicted"/>
<dbReference type="AlphaFoldDB" id="A0A2B4QS29"/>
<evidence type="ECO:0000313" key="2">
    <source>
        <dbReference type="Proteomes" id="UP000225706"/>
    </source>
</evidence>
<accession>A0A2B4QS29</accession>
<evidence type="ECO:0000313" key="1">
    <source>
        <dbReference type="EMBL" id="PFX07746.1"/>
    </source>
</evidence>
<comment type="caution">
    <text evidence="1">The sequence shown here is derived from an EMBL/GenBank/DDBJ whole genome shotgun (WGS) entry which is preliminary data.</text>
</comment>
<gene>
    <name evidence="1" type="ORF">AWC38_SpisGene25642</name>
</gene>